<evidence type="ECO:0000256" key="3">
    <source>
        <dbReference type="ARBA" id="ARBA00022833"/>
    </source>
</evidence>
<feature type="compositionally biased region" description="Polar residues" evidence="4">
    <location>
        <begin position="775"/>
        <end position="789"/>
    </location>
</feature>
<dbReference type="GO" id="GO:0005886">
    <property type="term" value="C:plasma membrane"/>
    <property type="evidence" value="ECO:0007669"/>
    <property type="project" value="Ensembl"/>
</dbReference>
<dbReference type="SUPFAM" id="SSF57667">
    <property type="entry name" value="beta-beta-alpha zinc fingers"/>
    <property type="match status" value="1"/>
</dbReference>
<dbReference type="GO" id="GO:0005737">
    <property type="term" value="C:cytoplasm"/>
    <property type="evidence" value="ECO:0007669"/>
    <property type="project" value="Ensembl"/>
</dbReference>
<evidence type="ECO:0000256" key="2">
    <source>
        <dbReference type="ARBA" id="ARBA00022771"/>
    </source>
</evidence>
<dbReference type="GO" id="GO:0005634">
    <property type="term" value="C:nucleus"/>
    <property type="evidence" value="ECO:0007669"/>
    <property type="project" value="Ensembl"/>
</dbReference>
<keyword evidence="2" id="KW-0863">Zinc-finger</keyword>
<dbReference type="Ensembl" id="ENSPSMT00000019121.1">
    <property type="protein sequence ID" value="ENSPSMP00000016453.1"/>
    <property type="gene ID" value="ENSPSMG00000011733.1"/>
</dbReference>
<dbReference type="Proteomes" id="UP000694414">
    <property type="component" value="Unplaced"/>
</dbReference>
<keyword evidence="7" id="KW-1185">Reference proteome</keyword>
<evidence type="ECO:0000313" key="7">
    <source>
        <dbReference type="Proteomes" id="UP000694414"/>
    </source>
</evidence>
<evidence type="ECO:0000259" key="5">
    <source>
        <dbReference type="PROSITE" id="PS00028"/>
    </source>
</evidence>
<evidence type="ECO:0000313" key="6">
    <source>
        <dbReference type="Ensembl" id="ENSPSMP00000016453.1"/>
    </source>
</evidence>
<feature type="domain" description="C2H2-type" evidence="5">
    <location>
        <begin position="59"/>
        <end position="81"/>
    </location>
</feature>
<gene>
    <name evidence="6" type="primary">ZNF804A</name>
</gene>
<name>A0A8C8ZPK7_PROSS</name>
<dbReference type="PROSITE" id="PS00028">
    <property type="entry name" value="ZINC_FINGER_C2H2_1"/>
    <property type="match status" value="1"/>
</dbReference>
<dbReference type="GO" id="GO:0010976">
    <property type="term" value="P:positive regulation of neuron projection development"/>
    <property type="evidence" value="ECO:0007669"/>
    <property type="project" value="Ensembl"/>
</dbReference>
<evidence type="ECO:0000256" key="1">
    <source>
        <dbReference type="ARBA" id="ARBA00022723"/>
    </source>
</evidence>
<feature type="compositionally biased region" description="Basic residues" evidence="4">
    <location>
        <begin position="806"/>
        <end position="817"/>
    </location>
</feature>
<dbReference type="GO" id="GO:0043197">
    <property type="term" value="C:dendritic spine"/>
    <property type="evidence" value="ECO:0007669"/>
    <property type="project" value="Ensembl"/>
</dbReference>
<keyword evidence="1" id="KW-0479">Metal-binding</keyword>
<dbReference type="GO" id="GO:0043025">
    <property type="term" value="C:neuronal cell body"/>
    <property type="evidence" value="ECO:0007669"/>
    <property type="project" value="Ensembl"/>
</dbReference>
<dbReference type="PANTHER" id="PTHR17614">
    <property type="entry name" value="ZINC FINGER-CONTAINING"/>
    <property type="match status" value="1"/>
</dbReference>
<reference evidence="6" key="1">
    <citation type="submission" date="2025-08" db="UniProtKB">
        <authorList>
            <consortium name="Ensembl"/>
        </authorList>
    </citation>
    <scope>IDENTIFICATION</scope>
</reference>
<sequence length="1208" mass="136578">MECYYIVISSTHLSNGHFRNIKGVFRGPLSKNGNKTLDYAEKENTIAKALEDLKANFYCELCDKQYYKHQEFDNHINSYDHAHKQRLKELKQREFARNVASKSRKDERKQEKALQRLHKLAELRKETVCAPGSGPMFKSTTVTVRENCNEISQKVVVDSVNNQQDFKYTLIHSEENTKDVTTVAVDPESANNYTEKNNSLGDQAQGIHRHKIGFSFAFPKKASVKLESSAAAFSEYNDDASVEKGFSRKSRFVPSACHLQLSSPTDVLLSSEEKTNSFHPPEAMYTGKETAQTQEIKEVSSEKDTLLLSSFCQLQLPLSSDADNCQNSVPVADQIPLEVIVNEDTPMNGNSSELLGNKSIVLDMSTDCIAAQATTEENVKNNETPTIKVENKNSPETLALSNTEEDNITLHKKPDLYKRQCKPFVPVLNKHGSTVLQWPSEMLVYTATEPSISYSCNPLCFDFKSTKINNNLNKNKLPLKDLYSQQKEEDICKRPVSDCKDVPIARLPDYEIGGSRNEYTQVTPLLADDILSNSCDSGKNENMGQKYKNSSCRIRKTEKYNFTKTQIKQHTLDEKYNKIKLKDTHEYWFHKSRRKKKRRKLCQHHRGQKTKESETHCKMETENSYTDTTGKNLLVPISGKQSLAAEQLVDSHQLPDKRPKAASISISENEEIYETRNTEYNNNNAISSKNHCKKNTLLLNGQSNPPMIHSGKHNLTYSRTYCCWKAKMSSCSQHHRCLVFQNDMKCLSQNQAVKRGYNSLMNESERFRRKRRQHSYSYSSDESLNQQNYLPEESLRPPSTSVTPCKPKKKRRRKRSRFHTEFENLEHKENTDYPMKGNSPLNHLDRLTSESKKEEMKPQEVINVESNSEQTDQVKNKLTLHPTDPLPPETNGETEHLVMEFASGELSELSNDPSTSVYVASAPAKEVIDNTLPEHKERSENINLNEKHMPFKVPNIERNFRQSPPKSYLCHYELAEALPQGKMNEVSTEWLRYNSGILNAQPPLPFKEAHVSGHTFVTTEQILAPLALPEQTLLIPLENHDKFKTLPCEVYHHIIQPNMLANKVKLTFPPAALPPPSTPLQPLPLQQPLCSTSVTTIHHTVLQQHAAAAAAAAAATAAGTFKVLQPHQQFLSQVPALTRTSLPQISVGPVGPRLCPGNQPPFVAPPQMPIIPASVLHPSHLAFPPLPHALFPSLLSPHPAVIPLQPLF</sequence>
<dbReference type="GO" id="GO:0008270">
    <property type="term" value="F:zinc ion binding"/>
    <property type="evidence" value="ECO:0007669"/>
    <property type="project" value="UniProtKB-KW"/>
</dbReference>
<feature type="region of interest" description="Disordered" evidence="4">
    <location>
        <begin position="764"/>
        <end position="824"/>
    </location>
</feature>
<proteinExistence type="predicted"/>
<dbReference type="InterPro" id="IPR052445">
    <property type="entry name" value="ZnF-G_patch_domain"/>
</dbReference>
<dbReference type="AlphaFoldDB" id="A0A8C8ZPK7"/>
<dbReference type="InterPro" id="IPR036236">
    <property type="entry name" value="Znf_C2H2_sf"/>
</dbReference>
<dbReference type="GO" id="GO:1901588">
    <property type="term" value="C:dendritic microtubule"/>
    <property type="evidence" value="ECO:0007669"/>
    <property type="project" value="Ensembl"/>
</dbReference>
<evidence type="ECO:0000256" key="4">
    <source>
        <dbReference type="SAM" id="MobiDB-lite"/>
    </source>
</evidence>
<protein>
    <submittedName>
        <fullName evidence="6">Zinc finger protein 804A</fullName>
    </submittedName>
</protein>
<dbReference type="GO" id="GO:0043198">
    <property type="term" value="C:dendritic shaft"/>
    <property type="evidence" value="ECO:0007669"/>
    <property type="project" value="Ensembl"/>
</dbReference>
<reference evidence="6" key="2">
    <citation type="submission" date="2025-09" db="UniProtKB">
        <authorList>
            <consortium name="Ensembl"/>
        </authorList>
    </citation>
    <scope>IDENTIFICATION</scope>
</reference>
<keyword evidence="3" id="KW-0862">Zinc</keyword>
<accession>A0A8C8ZPK7</accession>
<dbReference type="GO" id="GO:0030426">
    <property type="term" value="C:growth cone"/>
    <property type="evidence" value="ECO:0007669"/>
    <property type="project" value="Ensembl"/>
</dbReference>
<dbReference type="InterPro" id="IPR013087">
    <property type="entry name" value="Znf_C2H2_type"/>
</dbReference>
<dbReference type="GO" id="GO:0010628">
    <property type="term" value="P:positive regulation of gene expression"/>
    <property type="evidence" value="ECO:0007669"/>
    <property type="project" value="Ensembl"/>
</dbReference>
<dbReference type="GeneTree" id="ENSGT00940000160909"/>
<dbReference type="PANTHER" id="PTHR17614:SF13">
    <property type="entry name" value="ZINC FINGER PROTEIN 804A"/>
    <property type="match status" value="1"/>
</dbReference>
<organism evidence="6 7">
    <name type="scientific">Prolemur simus</name>
    <name type="common">Greater bamboo lemur</name>
    <name type="synonym">Hapalemur simus</name>
    <dbReference type="NCBI Taxonomy" id="1328070"/>
    <lineage>
        <taxon>Eukaryota</taxon>
        <taxon>Metazoa</taxon>
        <taxon>Chordata</taxon>
        <taxon>Craniata</taxon>
        <taxon>Vertebrata</taxon>
        <taxon>Euteleostomi</taxon>
        <taxon>Mammalia</taxon>
        <taxon>Eutheria</taxon>
        <taxon>Euarchontoglires</taxon>
        <taxon>Primates</taxon>
        <taxon>Strepsirrhini</taxon>
        <taxon>Lemuriformes</taxon>
        <taxon>Lemuridae</taxon>
        <taxon>Prolemur</taxon>
    </lineage>
</organism>